<evidence type="ECO:0000313" key="4">
    <source>
        <dbReference type="Proteomes" id="UP001500503"/>
    </source>
</evidence>
<dbReference type="PANTHER" id="PTHR30329">
    <property type="entry name" value="STATOR ELEMENT OF FLAGELLAR MOTOR COMPLEX"/>
    <property type="match status" value="1"/>
</dbReference>
<dbReference type="InterPro" id="IPR006665">
    <property type="entry name" value="OmpA-like"/>
</dbReference>
<dbReference type="InterPro" id="IPR011990">
    <property type="entry name" value="TPR-like_helical_dom_sf"/>
</dbReference>
<accession>A0ABP8QU55</accession>
<dbReference type="Gene3D" id="3.30.1330.60">
    <property type="entry name" value="OmpA-like domain"/>
    <property type="match status" value="1"/>
</dbReference>
<dbReference type="PANTHER" id="PTHR30329:SF21">
    <property type="entry name" value="LIPOPROTEIN YIAD-RELATED"/>
    <property type="match status" value="1"/>
</dbReference>
<dbReference type="InterPro" id="IPR036737">
    <property type="entry name" value="OmpA-like_sf"/>
</dbReference>
<dbReference type="Gene3D" id="1.25.40.10">
    <property type="entry name" value="Tetratricopeptide repeat domain"/>
    <property type="match status" value="1"/>
</dbReference>
<evidence type="ECO:0000259" key="2">
    <source>
        <dbReference type="PROSITE" id="PS51123"/>
    </source>
</evidence>
<evidence type="ECO:0000313" key="3">
    <source>
        <dbReference type="EMBL" id="GAA4509308.1"/>
    </source>
</evidence>
<dbReference type="SUPFAM" id="SSF103088">
    <property type="entry name" value="OmpA-like"/>
    <property type="match status" value="1"/>
</dbReference>
<keyword evidence="4" id="KW-1185">Reference proteome</keyword>
<evidence type="ECO:0000256" key="1">
    <source>
        <dbReference type="PROSITE-ProRule" id="PRU00473"/>
    </source>
</evidence>
<dbReference type="EMBL" id="BAABHF010000043">
    <property type="protein sequence ID" value="GAA4509308.1"/>
    <property type="molecule type" value="Genomic_DNA"/>
</dbReference>
<dbReference type="Proteomes" id="UP001500503">
    <property type="component" value="Unassembled WGS sequence"/>
</dbReference>
<dbReference type="SUPFAM" id="SSF48452">
    <property type="entry name" value="TPR-like"/>
    <property type="match status" value="1"/>
</dbReference>
<name>A0ABP8QU55_9ACTN</name>
<dbReference type="CDD" id="cd07185">
    <property type="entry name" value="OmpA_C-like"/>
    <property type="match status" value="1"/>
</dbReference>
<keyword evidence="1" id="KW-0472">Membrane</keyword>
<gene>
    <name evidence="3" type="ORF">GCM10023191_070360</name>
</gene>
<dbReference type="RefSeq" id="WP_345471269.1">
    <property type="nucleotide sequence ID" value="NZ_BAABHF010000043.1"/>
</dbReference>
<organism evidence="3 4">
    <name type="scientific">Actinoallomurus oryzae</name>
    <dbReference type="NCBI Taxonomy" id="502180"/>
    <lineage>
        <taxon>Bacteria</taxon>
        <taxon>Bacillati</taxon>
        <taxon>Actinomycetota</taxon>
        <taxon>Actinomycetes</taxon>
        <taxon>Streptosporangiales</taxon>
        <taxon>Thermomonosporaceae</taxon>
        <taxon>Actinoallomurus</taxon>
    </lineage>
</organism>
<dbReference type="Pfam" id="PF00691">
    <property type="entry name" value="OmpA"/>
    <property type="match status" value="1"/>
</dbReference>
<comment type="caution">
    <text evidence="3">The sequence shown here is derived from an EMBL/GenBank/DDBJ whole genome shotgun (WGS) entry which is preliminary data.</text>
</comment>
<dbReference type="PROSITE" id="PS51123">
    <property type="entry name" value="OMPA_2"/>
    <property type="match status" value="1"/>
</dbReference>
<sequence length="293" mass="31376">MTDQTALTLATREVALAQARTLARQGRYSEAEQILREMEPDVPVLDLLARIHAQQGLIEQADECWAAAERLAPGATEITEGRRRVARMRGGSHPYRGRLLFRAGTAAGLVLALALLVDTRVELGRHPQATAPVPYVQPSRTPARPAPSATDALAGMNLRLPGVRERRRSGEVEVTFTKGLFREGATLSPGGRTVLRALGARLRPYGTRISVAVIGHTDGLAVPPSGDYTDNLELGTLRATVVREVLRGAAGIPTARFSVSSMGDAMPLFRGHSAADQARNRTVSLRISALGEG</sequence>
<proteinExistence type="predicted"/>
<feature type="domain" description="OmpA-like" evidence="2">
    <location>
        <begin position="168"/>
        <end position="291"/>
    </location>
</feature>
<reference evidence="4" key="1">
    <citation type="journal article" date="2019" name="Int. J. Syst. Evol. Microbiol.">
        <title>The Global Catalogue of Microorganisms (GCM) 10K type strain sequencing project: providing services to taxonomists for standard genome sequencing and annotation.</title>
        <authorList>
            <consortium name="The Broad Institute Genomics Platform"/>
            <consortium name="The Broad Institute Genome Sequencing Center for Infectious Disease"/>
            <person name="Wu L."/>
            <person name="Ma J."/>
        </authorList>
    </citation>
    <scope>NUCLEOTIDE SEQUENCE [LARGE SCALE GENOMIC DNA]</scope>
    <source>
        <strain evidence="4">JCM 17933</strain>
    </source>
</reference>
<dbReference type="InterPro" id="IPR050330">
    <property type="entry name" value="Bact_OuterMem_StrucFunc"/>
</dbReference>
<protein>
    <recommendedName>
        <fullName evidence="2">OmpA-like domain-containing protein</fullName>
    </recommendedName>
</protein>